<evidence type="ECO:0000256" key="2">
    <source>
        <dbReference type="ARBA" id="ARBA00004245"/>
    </source>
</evidence>
<dbReference type="GO" id="GO:0007018">
    <property type="term" value="P:microtubule-based movement"/>
    <property type="evidence" value="ECO:0007669"/>
    <property type="project" value="InterPro"/>
</dbReference>
<gene>
    <name evidence="10" type="ORF">PoB_007513200</name>
</gene>
<dbReference type="Proteomes" id="UP000735302">
    <property type="component" value="Unassembled WGS sequence"/>
</dbReference>
<evidence type="ECO:0000256" key="6">
    <source>
        <dbReference type="ARBA" id="ARBA00023069"/>
    </source>
</evidence>
<dbReference type="GO" id="GO:0051959">
    <property type="term" value="F:dynein light intermediate chain binding"/>
    <property type="evidence" value="ECO:0007669"/>
    <property type="project" value="InterPro"/>
</dbReference>
<dbReference type="AlphaFoldDB" id="A0AAV4DWF6"/>
<keyword evidence="3" id="KW-0963">Cytoplasm</keyword>
<keyword evidence="7" id="KW-0206">Cytoskeleton</keyword>
<evidence type="ECO:0000256" key="3">
    <source>
        <dbReference type="ARBA" id="ARBA00022490"/>
    </source>
</evidence>
<evidence type="ECO:0000256" key="4">
    <source>
        <dbReference type="ARBA" id="ARBA00022741"/>
    </source>
</evidence>
<keyword evidence="4" id="KW-0547">Nucleotide-binding</keyword>
<dbReference type="PANTHER" id="PTHR22878:SF68">
    <property type="entry name" value="DYNEIN HEAVY CHAIN 6, AXONEMAL-LIKE"/>
    <property type="match status" value="1"/>
</dbReference>
<keyword evidence="6" id="KW-0969">Cilium</keyword>
<comment type="caution">
    <text evidence="10">The sequence shown here is derived from an EMBL/GenBank/DDBJ whole genome shotgun (WGS) entry which is preliminary data.</text>
</comment>
<feature type="domain" description="Dynein heavy chain C-terminal" evidence="9">
    <location>
        <begin position="6"/>
        <end position="245"/>
    </location>
</feature>
<evidence type="ECO:0000313" key="11">
    <source>
        <dbReference type="Proteomes" id="UP000735302"/>
    </source>
</evidence>
<evidence type="ECO:0000256" key="7">
    <source>
        <dbReference type="ARBA" id="ARBA00023212"/>
    </source>
</evidence>
<dbReference type="Gene3D" id="3.10.490.20">
    <property type="match status" value="1"/>
</dbReference>
<dbReference type="GO" id="GO:0030286">
    <property type="term" value="C:dynein complex"/>
    <property type="evidence" value="ECO:0007669"/>
    <property type="project" value="InterPro"/>
</dbReference>
<protein>
    <submittedName>
        <fullName evidence="10">Dynein heavy chain 6, axonemal</fullName>
    </submittedName>
</protein>
<dbReference type="InterPro" id="IPR043160">
    <property type="entry name" value="Dynein_C_barrel"/>
</dbReference>
<dbReference type="Pfam" id="PF18199">
    <property type="entry name" value="Dynein_C"/>
    <property type="match status" value="1"/>
</dbReference>
<evidence type="ECO:0000256" key="5">
    <source>
        <dbReference type="ARBA" id="ARBA00023054"/>
    </source>
</evidence>
<dbReference type="InterPro" id="IPR026983">
    <property type="entry name" value="DHC"/>
</dbReference>
<keyword evidence="5" id="KW-0175">Coiled coil</keyword>
<comment type="subcellular location">
    <subcellularLocation>
        <location evidence="1">Cell projection</location>
        <location evidence="1">Cilium</location>
    </subcellularLocation>
    <subcellularLocation>
        <location evidence="2">Cytoplasm</location>
        <location evidence="2">Cytoskeleton</location>
    </subcellularLocation>
</comment>
<evidence type="ECO:0000259" key="9">
    <source>
        <dbReference type="Pfam" id="PF18199"/>
    </source>
</evidence>
<dbReference type="PANTHER" id="PTHR22878">
    <property type="entry name" value="DYNEIN HEAVY CHAIN 6, AXONEMAL-LIKE-RELATED"/>
    <property type="match status" value="1"/>
</dbReference>
<dbReference type="FunFam" id="3.10.490.20:FF:000005">
    <property type="entry name" value="Dynein axonemal heavy chain 6"/>
    <property type="match status" value="1"/>
</dbReference>
<keyword evidence="11" id="KW-1185">Reference proteome</keyword>
<evidence type="ECO:0000256" key="1">
    <source>
        <dbReference type="ARBA" id="ARBA00004138"/>
    </source>
</evidence>
<name>A0AAV4DWF6_9GAST</name>
<organism evidence="10 11">
    <name type="scientific">Plakobranchus ocellatus</name>
    <dbReference type="NCBI Taxonomy" id="259542"/>
    <lineage>
        <taxon>Eukaryota</taxon>
        <taxon>Metazoa</taxon>
        <taxon>Spiralia</taxon>
        <taxon>Lophotrochozoa</taxon>
        <taxon>Mollusca</taxon>
        <taxon>Gastropoda</taxon>
        <taxon>Heterobranchia</taxon>
        <taxon>Euthyneura</taxon>
        <taxon>Panpulmonata</taxon>
        <taxon>Sacoglossa</taxon>
        <taxon>Placobranchoidea</taxon>
        <taxon>Plakobranchidae</taxon>
        <taxon>Plakobranchus</taxon>
    </lineage>
</organism>
<dbReference type="Gene3D" id="1.20.1270.280">
    <property type="match status" value="1"/>
</dbReference>
<keyword evidence="8" id="KW-0966">Cell projection</keyword>
<reference evidence="10 11" key="1">
    <citation type="journal article" date="2021" name="Elife">
        <title>Chloroplast acquisition without the gene transfer in kleptoplastic sea slugs, Plakobranchus ocellatus.</title>
        <authorList>
            <person name="Maeda T."/>
            <person name="Takahashi S."/>
            <person name="Yoshida T."/>
            <person name="Shimamura S."/>
            <person name="Takaki Y."/>
            <person name="Nagai Y."/>
            <person name="Toyoda A."/>
            <person name="Suzuki Y."/>
            <person name="Arimoto A."/>
            <person name="Ishii H."/>
            <person name="Satoh N."/>
            <person name="Nishiyama T."/>
            <person name="Hasebe M."/>
            <person name="Maruyama T."/>
            <person name="Minagawa J."/>
            <person name="Obokata J."/>
            <person name="Shigenobu S."/>
        </authorList>
    </citation>
    <scope>NUCLEOTIDE SEQUENCE [LARGE SCALE GENOMIC DNA]</scope>
</reference>
<evidence type="ECO:0000313" key="10">
    <source>
        <dbReference type="EMBL" id="GFO48627.1"/>
    </source>
</evidence>
<dbReference type="GO" id="GO:0000166">
    <property type="term" value="F:nucleotide binding"/>
    <property type="evidence" value="ECO:0007669"/>
    <property type="project" value="UniProtKB-KW"/>
</dbReference>
<evidence type="ECO:0000256" key="8">
    <source>
        <dbReference type="ARBA" id="ARBA00023273"/>
    </source>
</evidence>
<proteinExistence type="predicted"/>
<dbReference type="GO" id="GO:0045505">
    <property type="term" value="F:dynein intermediate chain binding"/>
    <property type="evidence" value="ECO:0007669"/>
    <property type="project" value="InterPro"/>
</dbReference>
<sequence>MSHASQTSLEDLKRAIKGFVVMSEILEKVYHAFLNNQVPELWANAAYPSLKTLSSWVKDLEMRCAFVGNWIIHGLPKSFWLSGFFFPQGKGSYVNYARKHNYPIDHLSFKFNIVPVIRDQEIVTEQMAEVQKGESIQLDEELPVPPEGVLVHGLYMDGFSWDWKLMVVGDSAKGVMYSPLPVLHMDPVMDYEPDHSLYSAPLYKTSARAGTLSTTGHSTNYVVAVYLPSHAQQDYWIAKGAALLCQLSD</sequence>
<dbReference type="EMBL" id="BLXT01008440">
    <property type="protein sequence ID" value="GFO48627.1"/>
    <property type="molecule type" value="Genomic_DNA"/>
</dbReference>
<dbReference type="GO" id="GO:0005929">
    <property type="term" value="C:cilium"/>
    <property type="evidence" value="ECO:0007669"/>
    <property type="project" value="UniProtKB-SubCell"/>
</dbReference>
<dbReference type="InterPro" id="IPR041228">
    <property type="entry name" value="Dynein_C"/>
</dbReference>
<accession>A0AAV4DWF6</accession>